<protein>
    <submittedName>
        <fullName evidence="1">Uncharacterized protein</fullName>
    </submittedName>
</protein>
<dbReference type="EMBL" id="QGKX02001521">
    <property type="protein sequence ID" value="KAF3506862.1"/>
    <property type="molecule type" value="Genomic_DNA"/>
</dbReference>
<evidence type="ECO:0000313" key="2">
    <source>
        <dbReference type="Proteomes" id="UP000712600"/>
    </source>
</evidence>
<accession>A0A8S9P006</accession>
<reference evidence="1" key="1">
    <citation type="submission" date="2019-12" db="EMBL/GenBank/DDBJ databases">
        <title>Genome sequencing and annotation of Brassica cretica.</title>
        <authorList>
            <person name="Studholme D.J."/>
            <person name="Sarris P."/>
        </authorList>
    </citation>
    <scope>NUCLEOTIDE SEQUENCE</scope>
    <source>
        <strain evidence="1">PFS-109/04</strain>
        <tissue evidence="1">Leaf</tissue>
    </source>
</reference>
<sequence length="248" mass="28192">MLYKQNNKDLFIQSLRQVQPKHQRICLCPSCIFSDAAANCIVGKNNKSTDQYIEPAQHGVQDVLNISTEVHVFYRTGQTDRAVYWTVPHTFEKELWLEPWPDDRSDRTGACLSRPTSHFKTYGRARIHFGRAGRSDIYLGELDELSELNDTTLELDELSGLSDTSLDMDELSNTEGGAGSAAGRNGHFQPKEKFIKSSLWDCFFPNSTSPFLSPFQAILIKNTKRESTNKSWSWLYQVAVQVSVKDFI</sequence>
<proteinExistence type="predicted"/>
<dbReference type="Proteomes" id="UP000712600">
    <property type="component" value="Unassembled WGS sequence"/>
</dbReference>
<dbReference type="AlphaFoldDB" id="A0A8S9P006"/>
<gene>
    <name evidence="1" type="ORF">F2Q69_00002469</name>
</gene>
<organism evidence="1 2">
    <name type="scientific">Brassica cretica</name>
    <name type="common">Mustard</name>
    <dbReference type="NCBI Taxonomy" id="69181"/>
    <lineage>
        <taxon>Eukaryota</taxon>
        <taxon>Viridiplantae</taxon>
        <taxon>Streptophyta</taxon>
        <taxon>Embryophyta</taxon>
        <taxon>Tracheophyta</taxon>
        <taxon>Spermatophyta</taxon>
        <taxon>Magnoliopsida</taxon>
        <taxon>eudicotyledons</taxon>
        <taxon>Gunneridae</taxon>
        <taxon>Pentapetalae</taxon>
        <taxon>rosids</taxon>
        <taxon>malvids</taxon>
        <taxon>Brassicales</taxon>
        <taxon>Brassicaceae</taxon>
        <taxon>Brassiceae</taxon>
        <taxon>Brassica</taxon>
    </lineage>
</organism>
<comment type="caution">
    <text evidence="1">The sequence shown here is derived from an EMBL/GenBank/DDBJ whole genome shotgun (WGS) entry which is preliminary data.</text>
</comment>
<name>A0A8S9P006_BRACR</name>
<evidence type="ECO:0000313" key="1">
    <source>
        <dbReference type="EMBL" id="KAF3506862.1"/>
    </source>
</evidence>